<keyword evidence="13" id="KW-1185">Reference proteome</keyword>
<evidence type="ECO:0000256" key="9">
    <source>
        <dbReference type="PROSITE-ProRule" id="PRU00175"/>
    </source>
</evidence>
<keyword evidence="7" id="KW-0234">DNA repair</keyword>
<dbReference type="InterPro" id="IPR031099">
    <property type="entry name" value="BRCA1-associated"/>
</dbReference>
<keyword evidence="6" id="KW-0862">Zinc</keyword>
<dbReference type="Gene3D" id="3.40.50.10190">
    <property type="entry name" value="BRCT domain"/>
    <property type="match status" value="1"/>
</dbReference>
<feature type="domain" description="RING-type" evidence="11">
    <location>
        <begin position="23"/>
        <end position="61"/>
    </location>
</feature>
<dbReference type="GO" id="GO:0008270">
    <property type="term" value="F:zinc ion binding"/>
    <property type="evidence" value="ECO:0007669"/>
    <property type="project" value="UniProtKB-KW"/>
</dbReference>
<gene>
    <name evidence="12" type="ORF">THASP1DRAFT_22946</name>
</gene>
<evidence type="ECO:0000256" key="4">
    <source>
        <dbReference type="ARBA" id="ARBA00022763"/>
    </source>
</evidence>
<dbReference type="GO" id="GO:0000724">
    <property type="term" value="P:double-strand break repair via homologous recombination"/>
    <property type="evidence" value="ECO:0007669"/>
    <property type="project" value="TreeGrafter"/>
</dbReference>
<feature type="region of interest" description="Disordered" evidence="10">
    <location>
        <begin position="109"/>
        <end position="214"/>
    </location>
</feature>
<evidence type="ECO:0000256" key="8">
    <source>
        <dbReference type="ARBA" id="ARBA00023242"/>
    </source>
</evidence>
<feature type="compositionally biased region" description="Polar residues" evidence="10">
    <location>
        <begin position="170"/>
        <end position="184"/>
    </location>
</feature>
<evidence type="ECO:0000256" key="10">
    <source>
        <dbReference type="SAM" id="MobiDB-lite"/>
    </source>
</evidence>
<keyword evidence="5 9" id="KW-0863">Zinc-finger</keyword>
<dbReference type="InterPro" id="IPR013083">
    <property type="entry name" value="Znf_RING/FYVE/PHD"/>
</dbReference>
<protein>
    <recommendedName>
        <fullName evidence="11">RING-type domain-containing protein</fullName>
    </recommendedName>
</protein>
<proteinExistence type="predicted"/>
<dbReference type="PROSITE" id="PS00518">
    <property type="entry name" value="ZF_RING_1"/>
    <property type="match status" value="1"/>
</dbReference>
<evidence type="ECO:0000313" key="13">
    <source>
        <dbReference type="Proteomes" id="UP000271241"/>
    </source>
</evidence>
<dbReference type="AlphaFoldDB" id="A0A4P9XSQ3"/>
<evidence type="ECO:0000256" key="5">
    <source>
        <dbReference type="ARBA" id="ARBA00022771"/>
    </source>
</evidence>
<organism evidence="12 13">
    <name type="scientific">Thamnocephalis sphaerospora</name>
    <dbReference type="NCBI Taxonomy" id="78915"/>
    <lineage>
        <taxon>Eukaryota</taxon>
        <taxon>Fungi</taxon>
        <taxon>Fungi incertae sedis</taxon>
        <taxon>Zoopagomycota</taxon>
        <taxon>Zoopagomycotina</taxon>
        <taxon>Zoopagomycetes</taxon>
        <taxon>Zoopagales</taxon>
        <taxon>Sigmoideomycetaceae</taxon>
        <taxon>Thamnocephalis</taxon>
    </lineage>
</organism>
<evidence type="ECO:0000259" key="11">
    <source>
        <dbReference type="PROSITE" id="PS50089"/>
    </source>
</evidence>
<dbReference type="GO" id="GO:0005634">
    <property type="term" value="C:nucleus"/>
    <property type="evidence" value="ECO:0007669"/>
    <property type="project" value="UniProtKB-SubCell"/>
</dbReference>
<dbReference type="PANTHER" id="PTHR13763:SF0">
    <property type="entry name" value="BREAST CANCER TYPE 1 SUSCEPTIBILITY PROTEIN"/>
    <property type="match status" value="1"/>
</dbReference>
<reference evidence="13" key="1">
    <citation type="journal article" date="2018" name="Nat. Microbiol.">
        <title>Leveraging single-cell genomics to expand the fungal tree of life.</title>
        <authorList>
            <person name="Ahrendt S.R."/>
            <person name="Quandt C.A."/>
            <person name="Ciobanu D."/>
            <person name="Clum A."/>
            <person name="Salamov A."/>
            <person name="Andreopoulos B."/>
            <person name="Cheng J.F."/>
            <person name="Woyke T."/>
            <person name="Pelin A."/>
            <person name="Henrissat B."/>
            <person name="Reynolds N.K."/>
            <person name="Benny G.L."/>
            <person name="Smith M.E."/>
            <person name="James T.Y."/>
            <person name="Grigoriev I.V."/>
        </authorList>
    </citation>
    <scope>NUCLEOTIDE SEQUENCE [LARGE SCALE GENOMIC DNA]</scope>
    <source>
        <strain evidence="13">RSA 1356</strain>
    </source>
</reference>
<keyword evidence="8" id="KW-0539">Nucleus</keyword>
<dbReference type="GO" id="GO:0045944">
    <property type="term" value="P:positive regulation of transcription by RNA polymerase II"/>
    <property type="evidence" value="ECO:0007669"/>
    <property type="project" value="TreeGrafter"/>
</dbReference>
<dbReference type="GO" id="GO:0004842">
    <property type="term" value="F:ubiquitin-protein transferase activity"/>
    <property type="evidence" value="ECO:0007669"/>
    <property type="project" value="TreeGrafter"/>
</dbReference>
<accession>A0A4P9XSQ3</accession>
<dbReference type="SUPFAM" id="SSF57850">
    <property type="entry name" value="RING/U-box"/>
    <property type="match status" value="1"/>
</dbReference>
<comment type="subcellular location">
    <subcellularLocation>
        <location evidence="1">Nucleus</location>
    </subcellularLocation>
</comment>
<evidence type="ECO:0000256" key="7">
    <source>
        <dbReference type="ARBA" id="ARBA00023204"/>
    </source>
</evidence>
<dbReference type="Gene3D" id="3.30.40.10">
    <property type="entry name" value="Zinc/RING finger domain, C3HC4 (zinc finger)"/>
    <property type="match status" value="1"/>
</dbReference>
<keyword evidence="4" id="KW-0227">DNA damage</keyword>
<evidence type="ECO:0000256" key="3">
    <source>
        <dbReference type="ARBA" id="ARBA00022737"/>
    </source>
</evidence>
<dbReference type="PANTHER" id="PTHR13763">
    <property type="entry name" value="BREAST CANCER TYPE 1 SUSCEPTIBILITY PROTEIN BRCA1"/>
    <property type="match status" value="1"/>
</dbReference>
<dbReference type="EMBL" id="KZ992534">
    <property type="protein sequence ID" value="RKP09178.1"/>
    <property type="molecule type" value="Genomic_DNA"/>
</dbReference>
<dbReference type="SUPFAM" id="SSF52113">
    <property type="entry name" value="BRCT domain"/>
    <property type="match status" value="1"/>
</dbReference>
<dbReference type="OrthoDB" id="6270329at2759"/>
<name>A0A4P9XSQ3_9FUNG</name>
<evidence type="ECO:0000256" key="2">
    <source>
        <dbReference type="ARBA" id="ARBA00022723"/>
    </source>
</evidence>
<dbReference type="Proteomes" id="UP000271241">
    <property type="component" value="Unassembled WGS sequence"/>
</dbReference>
<keyword evidence="2" id="KW-0479">Metal-binding</keyword>
<keyword evidence="3" id="KW-0677">Repeat</keyword>
<dbReference type="STRING" id="78915.A0A4P9XSQ3"/>
<sequence length="521" mass="56190">MATMQTASRFLLALSSFERLLKCGICGHLMSETHTVMECGHNFCHICAEERLGADCQCPTCGLPARVGNLRKNLSHDMLVMCAQRMRQLTGTQSVVQSAECADAEGIKERAAATPRKNMQQTSDTGPGLRGSEKRSRRANKPDREVKRRKSGLEDAATGVEPSVPDVANVSASVSTEAAQTACSTPGKVKDGGRGKPKSKRVVTPAKSAAKQDTLATPRVSLRRRKVDNYFSPANYSGYDDTCAGFVKEKSPRTAFHDSTANPGPTHKHGRKMCCGIGTGKGQTFSDALHIGGGAWQQPATSCKSTSDSQQTYITDTPSAQALAMNTPHTRTLARTLSTETSSTTPHILATGLKQSELVCDIIADAKGLAPRTVKYMSALLAGCWIVDFDWVVKSVEAGCWLDPAPFEVHGDSGVGVSDAVRRSRLREANRLPRLFAGLRVHLASKQHDSLRRLIALGGGVLTTGNDSTGDHVLTVLDKDPTSTRARSSQSDINDAWRITTEQFLRSISLQHPCWPESKCI</sequence>
<dbReference type="InterPro" id="IPR017907">
    <property type="entry name" value="Znf_RING_CS"/>
</dbReference>
<dbReference type="InterPro" id="IPR001841">
    <property type="entry name" value="Znf_RING"/>
</dbReference>
<dbReference type="PROSITE" id="PS50089">
    <property type="entry name" value="ZF_RING_2"/>
    <property type="match status" value="1"/>
</dbReference>
<dbReference type="InterPro" id="IPR036420">
    <property type="entry name" value="BRCT_dom_sf"/>
</dbReference>
<evidence type="ECO:0000256" key="1">
    <source>
        <dbReference type="ARBA" id="ARBA00004123"/>
    </source>
</evidence>
<evidence type="ECO:0000256" key="6">
    <source>
        <dbReference type="ARBA" id="ARBA00022833"/>
    </source>
</evidence>
<evidence type="ECO:0000313" key="12">
    <source>
        <dbReference type="EMBL" id="RKP09178.1"/>
    </source>
</evidence>